<dbReference type="CDD" id="cd00082">
    <property type="entry name" value="HisKA"/>
    <property type="match status" value="1"/>
</dbReference>
<dbReference type="InterPro" id="IPR003594">
    <property type="entry name" value="HATPase_dom"/>
</dbReference>
<reference evidence="12" key="1">
    <citation type="journal article" date="2019" name="Int. J. Syst. Evol. Microbiol.">
        <title>The Global Catalogue of Microorganisms (GCM) 10K type strain sequencing project: providing services to taxonomists for standard genome sequencing and annotation.</title>
        <authorList>
            <consortium name="The Broad Institute Genomics Platform"/>
            <consortium name="The Broad Institute Genome Sequencing Center for Infectious Disease"/>
            <person name="Wu L."/>
            <person name="Ma J."/>
        </authorList>
    </citation>
    <scope>NUCLEOTIDE SEQUENCE [LARGE SCALE GENOMIC DNA]</scope>
    <source>
        <strain evidence="12">CCUG 54522</strain>
    </source>
</reference>
<feature type="domain" description="Histidine kinase" evidence="9">
    <location>
        <begin position="338"/>
        <end position="571"/>
    </location>
</feature>
<evidence type="ECO:0000313" key="12">
    <source>
        <dbReference type="Proteomes" id="UP001596135"/>
    </source>
</evidence>
<dbReference type="EMBL" id="JBHSRJ010000004">
    <property type="protein sequence ID" value="MFC6042807.1"/>
    <property type="molecule type" value="Genomic_DNA"/>
</dbReference>
<comment type="caution">
    <text evidence="11">The sequence shown here is derived from an EMBL/GenBank/DDBJ whole genome shotgun (WGS) entry which is preliminary data.</text>
</comment>
<dbReference type="Proteomes" id="UP001596135">
    <property type="component" value="Unassembled WGS sequence"/>
</dbReference>
<dbReference type="Pfam" id="PF00072">
    <property type="entry name" value="Response_reg"/>
    <property type="match status" value="2"/>
</dbReference>
<feature type="transmembrane region" description="Helical" evidence="8">
    <location>
        <begin position="35"/>
        <end position="54"/>
    </location>
</feature>
<keyword evidence="8" id="KW-0472">Membrane</keyword>
<dbReference type="InterPro" id="IPR036890">
    <property type="entry name" value="HATPase_C_sf"/>
</dbReference>
<dbReference type="Pfam" id="PF00512">
    <property type="entry name" value="HisKA"/>
    <property type="match status" value="1"/>
</dbReference>
<dbReference type="InterPro" id="IPR011006">
    <property type="entry name" value="CheY-like_superfamily"/>
</dbReference>
<evidence type="ECO:0000256" key="6">
    <source>
        <dbReference type="ARBA" id="ARBA00023012"/>
    </source>
</evidence>
<dbReference type="InterPro" id="IPR036097">
    <property type="entry name" value="HisK_dim/P_sf"/>
</dbReference>
<dbReference type="InterPro" id="IPR004358">
    <property type="entry name" value="Sig_transdc_His_kin-like_C"/>
</dbReference>
<keyword evidence="12" id="KW-1185">Reference proteome</keyword>
<keyword evidence="4 7" id="KW-0597">Phosphoprotein</keyword>
<dbReference type="PRINTS" id="PR00344">
    <property type="entry name" value="BCTRLSENSOR"/>
</dbReference>
<dbReference type="SUPFAM" id="SSF52172">
    <property type="entry name" value="CheY-like"/>
    <property type="match status" value="2"/>
</dbReference>
<dbReference type="CDD" id="cd17546">
    <property type="entry name" value="REC_hyHK_CKI1_RcsC-like"/>
    <property type="match status" value="1"/>
</dbReference>
<feature type="modified residue" description="4-aspartylphosphate" evidence="7">
    <location>
        <position position="644"/>
    </location>
</feature>
<keyword evidence="5" id="KW-0418">Kinase</keyword>
<dbReference type="InterPro" id="IPR005467">
    <property type="entry name" value="His_kinase_dom"/>
</dbReference>
<gene>
    <name evidence="11" type="ORF">ACFPYL_06970</name>
</gene>
<feature type="transmembrane region" description="Helical" evidence="8">
    <location>
        <begin position="162"/>
        <end position="183"/>
    </location>
</feature>
<dbReference type="PROSITE" id="PS50110">
    <property type="entry name" value="RESPONSE_REGULATORY"/>
    <property type="match status" value="2"/>
</dbReference>
<dbReference type="PANTHER" id="PTHR45339">
    <property type="entry name" value="HYBRID SIGNAL TRANSDUCTION HISTIDINE KINASE J"/>
    <property type="match status" value="1"/>
</dbReference>
<dbReference type="PROSITE" id="PS50109">
    <property type="entry name" value="HIS_KIN"/>
    <property type="match status" value="1"/>
</dbReference>
<feature type="transmembrane region" description="Helical" evidence="8">
    <location>
        <begin position="128"/>
        <end position="150"/>
    </location>
</feature>
<dbReference type="Gene3D" id="3.40.50.2300">
    <property type="match status" value="2"/>
</dbReference>
<comment type="subcellular location">
    <subcellularLocation>
        <location evidence="2">Cell membrane</location>
    </subcellularLocation>
</comment>
<dbReference type="Gene3D" id="3.30.565.10">
    <property type="entry name" value="Histidine kinase-like ATPase, C-terminal domain"/>
    <property type="match status" value="1"/>
</dbReference>
<feature type="transmembrane region" description="Helical" evidence="8">
    <location>
        <begin position="12"/>
        <end position="29"/>
    </location>
</feature>
<keyword evidence="5" id="KW-0808">Transferase</keyword>
<evidence type="ECO:0000256" key="3">
    <source>
        <dbReference type="ARBA" id="ARBA00012438"/>
    </source>
</evidence>
<evidence type="ECO:0000256" key="8">
    <source>
        <dbReference type="SAM" id="Phobius"/>
    </source>
</evidence>
<name>A0ABW1LHS6_9ACTN</name>
<dbReference type="InterPro" id="IPR003661">
    <property type="entry name" value="HisK_dim/P_dom"/>
</dbReference>
<keyword evidence="8" id="KW-1133">Transmembrane helix</keyword>
<evidence type="ECO:0000256" key="7">
    <source>
        <dbReference type="PROSITE-ProRule" id="PRU00169"/>
    </source>
</evidence>
<organism evidence="11 12">
    <name type="scientific">Nocardioides hankookensis</name>
    <dbReference type="NCBI Taxonomy" id="443157"/>
    <lineage>
        <taxon>Bacteria</taxon>
        <taxon>Bacillati</taxon>
        <taxon>Actinomycetota</taxon>
        <taxon>Actinomycetes</taxon>
        <taxon>Propionibacteriales</taxon>
        <taxon>Nocardioidaceae</taxon>
        <taxon>Nocardioides</taxon>
    </lineage>
</organism>
<feature type="domain" description="Response regulatory" evidence="10">
    <location>
        <begin position="734"/>
        <end position="851"/>
    </location>
</feature>
<feature type="transmembrane region" description="Helical" evidence="8">
    <location>
        <begin position="260"/>
        <end position="277"/>
    </location>
</feature>
<dbReference type="Pfam" id="PF02518">
    <property type="entry name" value="HATPase_c"/>
    <property type="match status" value="1"/>
</dbReference>
<feature type="modified residue" description="4-aspartylphosphate" evidence="7">
    <location>
        <position position="783"/>
    </location>
</feature>
<evidence type="ECO:0000313" key="11">
    <source>
        <dbReference type="EMBL" id="MFC6042807.1"/>
    </source>
</evidence>
<dbReference type="SUPFAM" id="SSF47384">
    <property type="entry name" value="Homodimeric domain of signal transducing histidine kinase"/>
    <property type="match status" value="1"/>
</dbReference>
<keyword evidence="8" id="KW-0812">Transmembrane</keyword>
<dbReference type="InterPro" id="IPR001789">
    <property type="entry name" value="Sig_transdc_resp-reg_receiver"/>
</dbReference>
<dbReference type="RefSeq" id="WP_379152187.1">
    <property type="nucleotide sequence ID" value="NZ_JBHSRJ010000004.1"/>
</dbReference>
<dbReference type="SUPFAM" id="SSF55874">
    <property type="entry name" value="ATPase domain of HSP90 chaperone/DNA topoisomerase II/histidine kinase"/>
    <property type="match status" value="1"/>
</dbReference>
<feature type="domain" description="Response regulatory" evidence="10">
    <location>
        <begin position="590"/>
        <end position="710"/>
    </location>
</feature>
<protein>
    <recommendedName>
        <fullName evidence="3">histidine kinase</fullName>
        <ecNumber evidence="3">2.7.13.3</ecNumber>
    </recommendedName>
</protein>
<evidence type="ECO:0000259" key="10">
    <source>
        <dbReference type="PROSITE" id="PS50110"/>
    </source>
</evidence>
<feature type="transmembrane region" description="Helical" evidence="8">
    <location>
        <begin position="61"/>
        <end position="85"/>
    </location>
</feature>
<evidence type="ECO:0000256" key="5">
    <source>
        <dbReference type="ARBA" id="ARBA00022777"/>
    </source>
</evidence>
<dbReference type="CDD" id="cd16922">
    <property type="entry name" value="HATPase_EvgS-ArcB-TorS-like"/>
    <property type="match status" value="1"/>
</dbReference>
<dbReference type="SMART" id="SM00387">
    <property type="entry name" value="HATPase_c"/>
    <property type="match status" value="1"/>
</dbReference>
<dbReference type="SMART" id="SM00448">
    <property type="entry name" value="REC"/>
    <property type="match status" value="2"/>
</dbReference>
<dbReference type="PANTHER" id="PTHR45339:SF1">
    <property type="entry name" value="HYBRID SIGNAL TRANSDUCTION HISTIDINE KINASE J"/>
    <property type="match status" value="1"/>
</dbReference>
<evidence type="ECO:0000256" key="2">
    <source>
        <dbReference type="ARBA" id="ARBA00004236"/>
    </source>
</evidence>
<feature type="transmembrane region" description="Helical" evidence="8">
    <location>
        <begin position="220"/>
        <end position="239"/>
    </location>
</feature>
<evidence type="ECO:0000259" key="9">
    <source>
        <dbReference type="PROSITE" id="PS50109"/>
    </source>
</evidence>
<feature type="transmembrane region" description="Helical" evidence="8">
    <location>
        <begin position="195"/>
        <end position="214"/>
    </location>
</feature>
<dbReference type="EC" id="2.7.13.3" evidence="3"/>
<dbReference type="Gene3D" id="1.10.287.130">
    <property type="match status" value="1"/>
</dbReference>
<feature type="transmembrane region" description="Helical" evidence="8">
    <location>
        <begin position="97"/>
        <end position="116"/>
    </location>
</feature>
<proteinExistence type="predicted"/>
<sequence length="858" mass="90530">MEASRRTVVVRVLWAIEVAVVAIHLAGPSGRLGDATYLFGNIVPVVLAVLGLLGAAPGRRLVPALLTASITLAAVGDAVLVAHTWSTGEADRSVADAPYLIGYACLVGALVVVTVARSDGRRFAPDALLDVVTVAVVSVLVVWTCTVDQLATEDTTGEFTRVAWVAFPVLDALLIGLALRALLHGRTRRAVGVPLAIGIWCWLFSDLAFYVLAIEGTFSAFAQAGWMLSSMALATATLRRPTAVEGVQHDLDDRRTHGKLIIAIVPLLVPTALWSLGSRLGMVIDPSTMLLGNLSLVALAFVRTARLLRSESQARLELAAARDAALEGSRAKSEFLATMSHEIRTPMNGVIGLTGLLLASELDDRQRTYAEGVRTAGDALLMIINDILDFSKVEAGHLELETIDFDPVRMVDEVAELVAESAGEKQLELLASCTPGMPSRLQGDPSRLRQVLLNLASNAVKFTETGEVVVRAQVTGRTTEWDESGRRADGADVATVRFEVRDTGIGVDTTDLTRLFDPFSQADSSTTRRYGGTGLGLAICRQLVEAMGGAIGVDSVLGQGSTFWFSVPLGVVDEPGPAALPTRDVLVGERVLVVDDNATNRMILEDQLTAWGMTVDVVADGPSGLDALTRAAAASTPYDLGVLDLCMPGMNGLDLARAVGAAPELDGTVLVLLTSSPAVGPAEATAAGFAALLSKPVPLSRLRTTLLDVLTPASPAPVPQPSEADPVAAPSRGRVLVVEDGEINQIVAEGIVRACGFEVDLADDGVEGLAAMAARDYDLVFMDVQMPVMDGFAATREIRVREADGRRTPVIAMTASAIDGDRERCLDAGMDDYLTKPISPAAVAAALERWVAPLGVRQ</sequence>
<comment type="catalytic activity">
    <reaction evidence="1">
        <text>ATP + protein L-histidine = ADP + protein N-phospho-L-histidine.</text>
        <dbReference type="EC" id="2.7.13.3"/>
    </reaction>
</comment>
<accession>A0ABW1LHS6</accession>
<evidence type="ECO:0000256" key="4">
    <source>
        <dbReference type="ARBA" id="ARBA00022553"/>
    </source>
</evidence>
<evidence type="ECO:0000256" key="1">
    <source>
        <dbReference type="ARBA" id="ARBA00000085"/>
    </source>
</evidence>
<dbReference type="SMART" id="SM00388">
    <property type="entry name" value="HisKA"/>
    <property type="match status" value="1"/>
</dbReference>
<keyword evidence="6" id="KW-0902">Two-component regulatory system</keyword>